<gene>
    <name evidence="1" type="ORF">POJ06DRAFT_258544</name>
</gene>
<dbReference type="AlphaFoldDB" id="A0AAD7QMU4"/>
<name>A0AAD7QMU4_9ASCO</name>
<accession>A0AAD7QMU4</accession>
<evidence type="ECO:0000313" key="1">
    <source>
        <dbReference type="EMBL" id="KAJ8098098.1"/>
    </source>
</evidence>
<dbReference type="EMBL" id="JARPMG010000009">
    <property type="protein sequence ID" value="KAJ8098098.1"/>
    <property type="molecule type" value="Genomic_DNA"/>
</dbReference>
<organism evidence="1 2">
    <name type="scientific">Lipomyces tetrasporus</name>
    <dbReference type="NCBI Taxonomy" id="54092"/>
    <lineage>
        <taxon>Eukaryota</taxon>
        <taxon>Fungi</taxon>
        <taxon>Dikarya</taxon>
        <taxon>Ascomycota</taxon>
        <taxon>Saccharomycotina</taxon>
        <taxon>Lipomycetes</taxon>
        <taxon>Lipomycetales</taxon>
        <taxon>Lipomycetaceae</taxon>
        <taxon>Lipomyces</taxon>
    </lineage>
</organism>
<proteinExistence type="predicted"/>
<evidence type="ECO:0000313" key="2">
    <source>
        <dbReference type="Proteomes" id="UP001217417"/>
    </source>
</evidence>
<reference evidence="1" key="1">
    <citation type="submission" date="2023-03" db="EMBL/GenBank/DDBJ databases">
        <title>Near-Complete genome sequence of Lipomyces tetrasporous NRRL Y-64009, an oleaginous yeast capable of growing on lignocellulosic hydrolysates.</title>
        <authorList>
            <consortium name="Lawrence Berkeley National Laboratory"/>
            <person name="Jagtap S.S."/>
            <person name="Liu J.-J."/>
            <person name="Walukiewicz H.E."/>
            <person name="Pangilinan J."/>
            <person name="Lipzen A."/>
            <person name="Ahrendt S."/>
            <person name="Koriabine M."/>
            <person name="Cobaugh K."/>
            <person name="Salamov A."/>
            <person name="Yoshinaga Y."/>
            <person name="Ng V."/>
            <person name="Daum C."/>
            <person name="Grigoriev I.V."/>
            <person name="Slininger P.J."/>
            <person name="Dien B.S."/>
            <person name="Jin Y.-S."/>
            <person name="Rao C.V."/>
        </authorList>
    </citation>
    <scope>NUCLEOTIDE SEQUENCE</scope>
    <source>
        <strain evidence="1">NRRL Y-64009</strain>
    </source>
</reference>
<keyword evidence="2" id="KW-1185">Reference proteome</keyword>
<dbReference type="GeneID" id="80883440"/>
<sequence>MWAYFETTEYNRSWIMKRTKIKRLTDRDIRCIYTMNRLGSDLQAQRNSLLSLPDILNTS</sequence>
<protein>
    <submittedName>
        <fullName evidence="1">Uncharacterized protein</fullName>
    </submittedName>
</protein>
<dbReference type="Proteomes" id="UP001217417">
    <property type="component" value="Unassembled WGS sequence"/>
</dbReference>
<dbReference type="RefSeq" id="XP_056041548.1">
    <property type="nucleotide sequence ID" value="XM_056188274.1"/>
</dbReference>
<comment type="caution">
    <text evidence="1">The sequence shown here is derived from an EMBL/GenBank/DDBJ whole genome shotgun (WGS) entry which is preliminary data.</text>
</comment>